<keyword evidence="2" id="KW-1185">Reference proteome</keyword>
<feature type="region of interest" description="Disordered" evidence="1">
    <location>
        <begin position="20"/>
        <end position="59"/>
    </location>
</feature>
<protein>
    <submittedName>
        <fullName evidence="3">Casc1_N domain-containing protein</fullName>
    </submittedName>
</protein>
<dbReference type="WBParaSite" id="EN70_8">
    <property type="protein sequence ID" value="EN70_8"/>
    <property type="gene ID" value="EN70_8"/>
</dbReference>
<name>A0A1I7VZI7_LOALO</name>
<organism evidence="2 3">
    <name type="scientific">Loa loa</name>
    <name type="common">Eye worm</name>
    <name type="synonym">Filaria loa</name>
    <dbReference type="NCBI Taxonomy" id="7209"/>
    <lineage>
        <taxon>Eukaryota</taxon>
        <taxon>Metazoa</taxon>
        <taxon>Ecdysozoa</taxon>
        <taxon>Nematoda</taxon>
        <taxon>Chromadorea</taxon>
        <taxon>Rhabditida</taxon>
        <taxon>Spirurina</taxon>
        <taxon>Spiruromorpha</taxon>
        <taxon>Filarioidea</taxon>
        <taxon>Onchocercidae</taxon>
        <taxon>Loa</taxon>
    </lineage>
</organism>
<accession>A0A1I7VZI7</accession>
<dbReference type="Proteomes" id="UP000095285">
    <property type="component" value="Unassembled WGS sequence"/>
</dbReference>
<evidence type="ECO:0000256" key="1">
    <source>
        <dbReference type="SAM" id="MobiDB-lite"/>
    </source>
</evidence>
<sequence length="153" mass="18428">MQRRLNERLEKERLENLHHEQERLAREKQEAEIKELQRQEEKRRERDRERAERECASRTSDLSIDLKIIQGIAQFEEEESPERQIIFEKREQVGWEDDNGRHLVLPTKEAERTFNFCIGTMDVRKDPDIFVGFWDVQIDLPQIHTSPIEFLGS</sequence>
<reference evidence="2" key="1">
    <citation type="submission" date="2012-04" db="EMBL/GenBank/DDBJ databases">
        <title>The Genome Sequence of Loa loa.</title>
        <authorList>
            <consortium name="The Broad Institute Genome Sequencing Platform"/>
            <consortium name="Broad Institute Genome Sequencing Center for Infectious Disease"/>
            <person name="Nutman T.B."/>
            <person name="Fink D.L."/>
            <person name="Russ C."/>
            <person name="Young S."/>
            <person name="Zeng Q."/>
            <person name="Gargeya S."/>
            <person name="Alvarado L."/>
            <person name="Berlin A."/>
            <person name="Chapman S.B."/>
            <person name="Chen Z."/>
            <person name="Freedman E."/>
            <person name="Gellesch M."/>
            <person name="Goldberg J."/>
            <person name="Griggs A."/>
            <person name="Gujja S."/>
            <person name="Heilman E.R."/>
            <person name="Heiman D."/>
            <person name="Howarth C."/>
            <person name="Mehta T."/>
            <person name="Neiman D."/>
            <person name="Pearson M."/>
            <person name="Roberts A."/>
            <person name="Saif S."/>
            <person name="Shea T."/>
            <person name="Shenoy N."/>
            <person name="Sisk P."/>
            <person name="Stolte C."/>
            <person name="Sykes S."/>
            <person name="White J."/>
            <person name="Yandava C."/>
            <person name="Haas B."/>
            <person name="Henn M.R."/>
            <person name="Nusbaum C."/>
            <person name="Birren B."/>
        </authorList>
    </citation>
    <scope>NUCLEOTIDE SEQUENCE [LARGE SCALE GENOMIC DNA]</scope>
</reference>
<reference evidence="3" key="2">
    <citation type="submission" date="2016-11" db="UniProtKB">
        <authorList>
            <consortium name="WormBaseParasite"/>
        </authorList>
    </citation>
    <scope>IDENTIFICATION</scope>
</reference>
<evidence type="ECO:0000313" key="3">
    <source>
        <dbReference type="WBParaSite" id="EN70_8"/>
    </source>
</evidence>
<feature type="compositionally biased region" description="Basic and acidic residues" evidence="1">
    <location>
        <begin position="20"/>
        <end position="56"/>
    </location>
</feature>
<evidence type="ECO:0000313" key="2">
    <source>
        <dbReference type="Proteomes" id="UP000095285"/>
    </source>
</evidence>
<proteinExistence type="predicted"/>
<dbReference type="AlphaFoldDB" id="A0A1I7VZI7"/>